<dbReference type="InterPro" id="IPR001248">
    <property type="entry name" value="Pur-cyt_permease"/>
</dbReference>
<keyword evidence="6 7" id="KW-0472">Membrane</keyword>
<comment type="similarity">
    <text evidence="2 7">Belongs to the purine-cytosine permease (2.A.39) family.</text>
</comment>
<dbReference type="GO" id="GO:0005886">
    <property type="term" value="C:plasma membrane"/>
    <property type="evidence" value="ECO:0007669"/>
    <property type="project" value="TreeGrafter"/>
</dbReference>
<dbReference type="PIRSF" id="PIRSF002744">
    <property type="entry name" value="Pur-cyt_permease"/>
    <property type="match status" value="1"/>
</dbReference>
<dbReference type="InterPro" id="IPR026030">
    <property type="entry name" value="Pur-cyt_permease_Fcy2/21/22"/>
</dbReference>
<proteinExistence type="inferred from homology"/>
<dbReference type="EMBL" id="LGTW01000001">
    <property type="protein sequence ID" value="KWX26059.1"/>
    <property type="molecule type" value="Genomic_DNA"/>
</dbReference>
<evidence type="ECO:0000256" key="7">
    <source>
        <dbReference type="PIRNR" id="PIRNR002744"/>
    </source>
</evidence>
<evidence type="ECO:0000256" key="3">
    <source>
        <dbReference type="ARBA" id="ARBA00022448"/>
    </source>
</evidence>
<protein>
    <submittedName>
        <fullName evidence="9">Allantoin permease</fullName>
    </submittedName>
</protein>
<keyword evidence="4 8" id="KW-0812">Transmembrane</keyword>
<dbReference type="Gene3D" id="1.10.4160.10">
    <property type="entry name" value="Hydantoin permease"/>
    <property type="match status" value="1"/>
</dbReference>
<evidence type="ECO:0000256" key="8">
    <source>
        <dbReference type="SAM" id="Phobius"/>
    </source>
</evidence>
<feature type="transmembrane region" description="Helical" evidence="8">
    <location>
        <begin position="100"/>
        <end position="126"/>
    </location>
</feature>
<dbReference type="PATRIC" id="fig|59750.3.peg.430"/>
<dbReference type="Proteomes" id="UP000070612">
    <property type="component" value="Unassembled WGS sequence"/>
</dbReference>
<dbReference type="PANTHER" id="PTHR31806:SF1">
    <property type="entry name" value="PURINE-CYTOSINE PERMEASE FCY2-RELATED"/>
    <property type="match status" value="1"/>
</dbReference>
<feature type="transmembrane region" description="Helical" evidence="8">
    <location>
        <begin position="201"/>
        <end position="222"/>
    </location>
</feature>
<name>A0A132PUM7_9MYCO</name>
<dbReference type="GO" id="GO:0022857">
    <property type="term" value="F:transmembrane transporter activity"/>
    <property type="evidence" value="ECO:0007669"/>
    <property type="project" value="InterPro"/>
</dbReference>
<evidence type="ECO:0000313" key="9">
    <source>
        <dbReference type="EMBL" id="KWX26059.1"/>
    </source>
</evidence>
<evidence type="ECO:0000256" key="6">
    <source>
        <dbReference type="ARBA" id="ARBA00023136"/>
    </source>
</evidence>
<keyword evidence="10" id="KW-1185">Reference proteome</keyword>
<dbReference type="CDD" id="cd11484">
    <property type="entry name" value="SLC-NCS1sbd_CobB-like"/>
    <property type="match status" value="1"/>
</dbReference>
<sequence>MADIPGQTAPMLEQHTIGFVPASDRHGKVRDLFTLWFGTNIAPLPIVTGALGPSLFGLDLWWSLIAFAVGHVIGGALMALHSAQGPQMGIPQMIQSRGQFGTLGALIIVVIAAVMYLGFFASNIVLAGQSIHGITGAVPVNVGIILGAVGSAVICIIGYRLIHFLNRIGTWVLGLAIAAGFFAILTSDLPADFLSRGGFNFAGWLATVSLGALWQIAFAPYVSDYSRYLPKDVGVASTFWTTYLGCVLGSFLAFAFGAVVALAAPVGMDTMDGVKATTGALGTTMLVLFVLSVISHNALNLYGAVLSIITSVQTFRARWIPTARARVILSVVILVGASIVAIALSADFVSHFVNLVVALLVVLVPWTAINLIDFYIVHKGVYDLESIFRFDGGIYGRYNKAAIIAYVVGIAVQIPFMATSLYTGPVADHLGGADLSWLAGLIVTGPIYLLLVRRGTDPTVAGLDTDGHSAGKTGCLTAQPEE</sequence>
<feature type="transmembrane region" description="Helical" evidence="8">
    <location>
        <begin position="243"/>
        <end position="264"/>
    </location>
</feature>
<feature type="transmembrane region" description="Helical" evidence="8">
    <location>
        <begin position="327"/>
        <end position="346"/>
    </location>
</feature>
<reference evidence="9 10" key="1">
    <citation type="submission" date="2015-07" db="EMBL/GenBank/DDBJ databases">
        <title>A draft genome sequence of Mycobacterium wolinskyi.</title>
        <authorList>
            <person name="de Man T.J."/>
            <person name="Perry K.A."/>
            <person name="Coulliette A.D."/>
            <person name="Jensen B."/>
            <person name="Toney N.C."/>
            <person name="Limbago B.M."/>
            <person name="Noble-Wang J."/>
        </authorList>
    </citation>
    <scope>NUCLEOTIDE SEQUENCE [LARGE SCALE GENOMIC DNA]</scope>
    <source>
        <strain evidence="9 10">CDC_01</strain>
    </source>
</reference>
<accession>A0A132PUM7</accession>
<feature type="transmembrane region" description="Helical" evidence="8">
    <location>
        <begin position="398"/>
        <end position="423"/>
    </location>
</feature>
<dbReference type="PANTHER" id="PTHR31806">
    <property type="entry name" value="PURINE-CYTOSINE PERMEASE FCY2-RELATED"/>
    <property type="match status" value="1"/>
</dbReference>
<dbReference type="Pfam" id="PF02133">
    <property type="entry name" value="Transp_cyt_pur"/>
    <property type="match status" value="1"/>
</dbReference>
<comment type="subcellular location">
    <subcellularLocation>
        <location evidence="1">Membrane</location>
        <topology evidence="1">Multi-pass membrane protein</topology>
    </subcellularLocation>
</comment>
<keyword evidence="5 8" id="KW-1133">Transmembrane helix</keyword>
<gene>
    <name evidence="9" type="ORF">AFM11_02100</name>
</gene>
<keyword evidence="3 7" id="KW-0813">Transport</keyword>
<feature type="transmembrane region" description="Helical" evidence="8">
    <location>
        <begin position="33"/>
        <end position="54"/>
    </location>
</feature>
<feature type="transmembrane region" description="Helical" evidence="8">
    <location>
        <begin position="435"/>
        <end position="452"/>
    </location>
</feature>
<evidence type="ECO:0000256" key="1">
    <source>
        <dbReference type="ARBA" id="ARBA00004141"/>
    </source>
</evidence>
<dbReference type="RefSeq" id="WP_067843071.1">
    <property type="nucleotide sequence ID" value="NZ_LGTW01000001.1"/>
</dbReference>
<feature type="transmembrane region" description="Helical" evidence="8">
    <location>
        <begin position="284"/>
        <end position="306"/>
    </location>
</feature>
<feature type="transmembrane region" description="Helical" evidence="8">
    <location>
        <begin position="352"/>
        <end position="377"/>
    </location>
</feature>
<comment type="caution">
    <text evidence="9">The sequence shown here is derived from an EMBL/GenBank/DDBJ whole genome shotgun (WGS) entry which is preliminary data.</text>
</comment>
<feature type="transmembrane region" description="Helical" evidence="8">
    <location>
        <begin position="60"/>
        <end position="80"/>
    </location>
</feature>
<evidence type="ECO:0000313" key="10">
    <source>
        <dbReference type="Proteomes" id="UP000070612"/>
    </source>
</evidence>
<feature type="transmembrane region" description="Helical" evidence="8">
    <location>
        <begin position="138"/>
        <end position="159"/>
    </location>
</feature>
<evidence type="ECO:0000256" key="5">
    <source>
        <dbReference type="ARBA" id="ARBA00022989"/>
    </source>
</evidence>
<evidence type="ECO:0000256" key="4">
    <source>
        <dbReference type="ARBA" id="ARBA00022692"/>
    </source>
</evidence>
<evidence type="ECO:0000256" key="2">
    <source>
        <dbReference type="ARBA" id="ARBA00008974"/>
    </source>
</evidence>
<feature type="transmembrane region" description="Helical" evidence="8">
    <location>
        <begin position="171"/>
        <end position="189"/>
    </location>
</feature>
<dbReference type="AlphaFoldDB" id="A0A132PUM7"/>
<organism evidence="9 10">
    <name type="scientific">Mycolicibacterium wolinskyi</name>
    <dbReference type="NCBI Taxonomy" id="59750"/>
    <lineage>
        <taxon>Bacteria</taxon>
        <taxon>Bacillati</taxon>
        <taxon>Actinomycetota</taxon>
        <taxon>Actinomycetes</taxon>
        <taxon>Mycobacteriales</taxon>
        <taxon>Mycobacteriaceae</taxon>
        <taxon>Mycolicibacterium</taxon>
    </lineage>
</organism>